<protein>
    <submittedName>
        <fullName evidence="1">Uncharacterized protein</fullName>
    </submittedName>
</protein>
<dbReference type="Proteomes" id="UP001420932">
    <property type="component" value="Unassembled WGS sequence"/>
</dbReference>
<accession>A0AAP0EXW5</accession>
<evidence type="ECO:0000313" key="2">
    <source>
        <dbReference type="Proteomes" id="UP001420932"/>
    </source>
</evidence>
<sequence>MAHSNAVVIREETGSELLGGAYDRGGRRPPNASYWKEKEKIDTQATHSQDIGVSHGPACPKLTFLQHYETVDYLKRQAISNKKEADTDLSLTKMKSLSSEFTWRKLEDNKELKIHMVSRHTQSQPRPPPTDTKLKFVYLFREERSRDSGLCESIKGVKLLIVHSWHPDRAANAMGRKGYELPKEVGNFAGTQQVYFGICTQSPNKYSDESIDCKTKIGILASLLCITIYKILMRFSRETSKLECALVSGTNQIEKTEALLVFKVISLVSLALRWMSLWFWLIKVDQDETEKLKMESEAIELQYQQAMKYIAMRKHEAVMVEKKRLSLKKTVPIF</sequence>
<organism evidence="1 2">
    <name type="scientific">Stephania yunnanensis</name>
    <dbReference type="NCBI Taxonomy" id="152371"/>
    <lineage>
        <taxon>Eukaryota</taxon>
        <taxon>Viridiplantae</taxon>
        <taxon>Streptophyta</taxon>
        <taxon>Embryophyta</taxon>
        <taxon>Tracheophyta</taxon>
        <taxon>Spermatophyta</taxon>
        <taxon>Magnoliopsida</taxon>
        <taxon>Ranunculales</taxon>
        <taxon>Menispermaceae</taxon>
        <taxon>Menispermoideae</taxon>
        <taxon>Cissampelideae</taxon>
        <taxon>Stephania</taxon>
    </lineage>
</organism>
<keyword evidence="2" id="KW-1185">Reference proteome</keyword>
<proteinExistence type="predicted"/>
<evidence type="ECO:0000313" key="1">
    <source>
        <dbReference type="EMBL" id="KAK9098852.1"/>
    </source>
</evidence>
<dbReference type="AlphaFoldDB" id="A0AAP0EXW5"/>
<name>A0AAP0EXW5_9MAGN</name>
<gene>
    <name evidence="1" type="ORF">Syun_025897</name>
</gene>
<comment type="caution">
    <text evidence="1">The sequence shown here is derived from an EMBL/GenBank/DDBJ whole genome shotgun (WGS) entry which is preliminary data.</text>
</comment>
<dbReference type="EMBL" id="JBBNAF010000011">
    <property type="protein sequence ID" value="KAK9098852.1"/>
    <property type="molecule type" value="Genomic_DNA"/>
</dbReference>
<reference evidence="1 2" key="1">
    <citation type="submission" date="2024-01" db="EMBL/GenBank/DDBJ databases">
        <title>Genome assemblies of Stephania.</title>
        <authorList>
            <person name="Yang L."/>
        </authorList>
    </citation>
    <scope>NUCLEOTIDE SEQUENCE [LARGE SCALE GENOMIC DNA]</scope>
    <source>
        <strain evidence="1">YNDBR</strain>
        <tissue evidence="1">Leaf</tissue>
    </source>
</reference>